<dbReference type="Proteomes" id="UP001183615">
    <property type="component" value="Unassembled WGS sequence"/>
</dbReference>
<keyword evidence="2" id="KW-0723">Serine/threonine-protein kinase</keyword>
<reference evidence="12" key="1">
    <citation type="submission" date="2023-07" db="EMBL/GenBank/DDBJ databases">
        <title>30 novel species of actinomycetes from the DSMZ collection.</title>
        <authorList>
            <person name="Nouioui I."/>
        </authorList>
    </citation>
    <scope>NUCLEOTIDE SEQUENCE [LARGE SCALE GENOMIC DNA]</scope>
    <source>
        <strain evidence="12">DSM 41886</strain>
    </source>
</reference>
<dbReference type="RefSeq" id="WP_311618222.1">
    <property type="nucleotide sequence ID" value="NZ_JAVREV010000007.1"/>
</dbReference>
<dbReference type="Pfam" id="PF00069">
    <property type="entry name" value="Pkinase"/>
    <property type="match status" value="1"/>
</dbReference>
<evidence type="ECO:0000256" key="3">
    <source>
        <dbReference type="ARBA" id="ARBA00022679"/>
    </source>
</evidence>
<dbReference type="PROSITE" id="PS00108">
    <property type="entry name" value="PROTEIN_KINASE_ST"/>
    <property type="match status" value="1"/>
</dbReference>
<accession>A0ABU2S4K4</accession>
<protein>
    <recommendedName>
        <fullName evidence="1">non-specific serine/threonine protein kinase</fullName>
        <ecNumber evidence="1">2.7.11.1</ecNumber>
    </recommendedName>
</protein>
<feature type="binding site" evidence="7">
    <location>
        <position position="42"/>
    </location>
    <ligand>
        <name>ATP</name>
        <dbReference type="ChEBI" id="CHEBI:30616"/>
    </ligand>
</feature>
<evidence type="ECO:0000256" key="1">
    <source>
        <dbReference type="ARBA" id="ARBA00012513"/>
    </source>
</evidence>
<evidence type="ECO:0000313" key="11">
    <source>
        <dbReference type="EMBL" id="MDT0443921.1"/>
    </source>
</evidence>
<evidence type="ECO:0000256" key="6">
    <source>
        <dbReference type="ARBA" id="ARBA00022840"/>
    </source>
</evidence>
<dbReference type="SUPFAM" id="SSF56112">
    <property type="entry name" value="Protein kinase-like (PK-like)"/>
    <property type="match status" value="1"/>
</dbReference>
<evidence type="ECO:0000256" key="5">
    <source>
        <dbReference type="ARBA" id="ARBA00022777"/>
    </source>
</evidence>
<dbReference type="PROSITE" id="PS50011">
    <property type="entry name" value="PROTEIN_KINASE_DOM"/>
    <property type="match status" value="1"/>
</dbReference>
<sequence>MDDDQGQLLADRYQLTSLLGQGGMGAVWRAYDQQLGRDVAVKELRLPEHLNAEERANWMARLDREARAAARLKHPGIVTVHDRITGADGRPWIVMELVTGGSLEDLLRQQGPLSPQRVADIGRQVAAALSAAHRTGITHRDIKPANILLEDGRAVLTDFGIAALEGDATLTATGLIMGTPAFMAPEQVRGHPATAASDLWSLGATLYTAVEGHPPFAGSAPSAVLVAVVTEAPAPAVRAGPLTSTLEGLLRKEPAGRLTMQQLQAQLDQVADAPPTPGALPGNPAYWPTAPAQPPATPPAGPEPRPGAAAGTPAAVRRRRIFRWGALITAVVLAAVTFSILASDTGNYEKNLEVAEAMGHPVSFTVDSKSRVHGERARVVYVGGPVDGEPSSAQWADMASWLEAGPGIRSAGVPTADPDCMSKEIGCIWGVDREDGYPEPTILSAKTEMRDGELVLEIEVGSWGE</sequence>
<dbReference type="InterPro" id="IPR000719">
    <property type="entry name" value="Prot_kinase_dom"/>
</dbReference>
<dbReference type="InterPro" id="IPR017441">
    <property type="entry name" value="Protein_kinase_ATP_BS"/>
</dbReference>
<comment type="caution">
    <text evidence="11">The sequence shown here is derived from an EMBL/GenBank/DDBJ whole genome shotgun (WGS) entry which is preliminary data.</text>
</comment>
<dbReference type="PROSITE" id="PS00107">
    <property type="entry name" value="PROTEIN_KINASE_ATP"/>
    <property type="match status" value="1"/>
</dbReference>
<dbReference type="PANTHER" id="PTHR43289:SF6">
    <property type="entry name" value="SERINE_THREONINE-PROTEIN KINASE NEKL-3"/>
    <property type="match status" value="1"/>
</dbReference>
<dbReference type="PANTHER" id="PTHR43289">
    <property type="entry name" value="MITOGEN-ACTIVATED PROTEIN KINASE KINASE KINASE 20-RELATED"/>
    <property type="match status" value="1"/>
</dbReference>
<feature type="domain" description="Protein kinase" evidence="10">
    <location>
        <begin position="13"/>
        <end position="267"/>
    </location>
</feature>
<keyword evidence="12" id="KW-1185">Reference proteome</keyword>
<feature type="region of interest" description="Disordered" evidence="8">
    <location>
        <begin position="273"/>
        <end position="312"/>
    </location>
</feature>
<gene>
    <name evidence="11" type="ORF">RM779_15165</name>
</gene>
<keyword evidence="9" id="KW-1133">Transmembrane helix</keyword>
<dbReference type="EC" id="2.7.11.1" evidence="1"/>
<dbReference type="GO" id="GO:0004674">
    <property type="term" value="F:protein serine/threonine kinase activity"/>
    <property type="evidence" value="ECO:0007669"/>
    <property type="project" value="UniProtKB-EC"/>
</dbReference>
<dbReference type="Gene3D" id="1.10.510.10">
    <property type="entry name" value="Transferase(Phosphotransferase) domain 1"/>
    <property type="match status" value="1"/>
</dbReference>
<organism evidence="11 12">
    <name type="scientific">Streptomyces johnsoniae</name>
    <dbReference type="NCBI Taxonomy" id="3075532"/>
    <lineage>
        <taxon>Bacteria</taxon>
        <taxon>Bacillati</taxon>
        <taxon>Actinomycetota</taxon>
        <taxon>Actinomycetes</taxon>
        <taxon>Kitasatosporales</taxon>
        <taxon>Streptomycetaceae</taxon>
        <taxon>Streptomyces</taxon>
    </lineage>
</organism>
<dbReference type="SMART" id="SM00220">
    <property type="entry name" value="S_TKc"/>
    <property type="match status" value="1"/>
</dbReference>
<keyword evidence="6 7" id="KW-0067">ATP-binding</keyword>
<proteinExistence type="predicted"/>
<keyword evidence="4 7" id="KW-0547">Nucleotide-binding</keyword>
<evidence type="ECO:0000256" key="4">
    <source>
        <dbReference type="ARBA" id="ARBA00022741"/>
    </source>
</evidence>
<dbReference type="InterPro" id="IPR008271">
    <property type="entry name" value="Ser/Thr_kinase_AS"/>
</dbReference>
<keyword evidence="3 11" id="KW-0808">Transferase</keyword>
<keyword evidence="9" id="KW-0812">Transmembrane</keyword>
<keyword evidence="5 11" id="KW-0418">Kinase</keyword>
<evidence type="ECO:0000256" key="8">
    <source>
        <dbReference type="SAM" id="MobiDB-lite"/>
    </source>
</evidence>
<feature type="compositionally biased region" description="Pro residues" evidence="8">
    <location>
        <begin position="291"/>
        <end position="305"/>
    </location>
</feature>
<evidence type="ECO:0000256" key="9">
    <source>
        <dbReference type="SAM" id="Phobius"/>
    </source>
</evidence>
<evidence type="ECO:0000256" key="2">
    <source>
        <dbReference type="ARBA" id="ARBA00022527"/>
    </source>
</evidence>
<dbReference type="EMBL" id="JAVREV010000007">
    <property type="protein sequence ID" value="MDT0443921.1"/>
    <property type="molecule type" value="Genomic_DNA"/>
</dbReference>
<name>A0ABU2S4K4_9ACTN</name>
<evidence type="ECO:0000313" key="12">
    <source>
        <dbReference type="Proteomes" id="UP001183615"/>
    </source>
</evidence>
<feature type="transmembrane region" description="Helical" evidence="9">
    <location>
        <begin position="321"/>
        <end position="342"/>
    </location>
</feature>
<dbReference type="Gene3D" id="3.30.200.20">
    <property type="entry name" value="Phosphorylase Kinase, domain 1"/>
    <property type="match status" value="1"/>
</dbReference>
<dbReference type="InterPro" id="IPR011009">
    <property type="entry name" value="Kinase-like_dom_sf"/>
</dbReference>
<dbReference type="CDD" id="cd14014">
    <property type="entry name" value="STKc_PknB_like"/>
    <property type="match status" value="1"/>
</dbReference>
<keyword evidence="9" id="KW-0472">Membrane</keyword>
<evidence type="ECO:0000256" key="7">
    <source>
        <dbReference type="PROSITE-ProRule" id="PRU10141"/>
    </source>
</evidence>
<evidence type="ECO:0000259" key="10">
    <source>
        <dbReference type="PROSITE" id="PS50011"/>
    </source>
</evidence>